<evidence type="ECO:0000256" key="1">
    <source>
        <dbReference type="SAM" id="MobiDB-lite"/>
    </source>
</evidence>
<dbReference type="EMBL" id="JACHGW010000007">
    <property type="protein sequence ID" value="MBB6053571.1"/>
    <property type="molecule type" value="Genomic_DNA"/>
</dbReference>
<feature type="region of interest" description="Disordered" evidence="1">
    <location>
        <begin position="229"/>
        <end position="256"/>
    </location>
</feature>
<evidence type="ECO:0000313" key="2">
    <source>
        <dbReference type="EMBL" id="MBB6053571.1"/>
    </source>
</evidence>
<dbReference type="RefSeq" id="WP_184203661.1">
    <property type="nucleotide sequence ID" value="NZ_JACHGW010000007.1"/>
</dbReference>
<feature type="compositionally biased region" description="Basic and acidic residues" evidence="1">
    <location>
        <begin position="236"/>
        <end position="250"/>
    </location>
</feature>
<protein>
    <submittedName>
        <fullName evidence="2">Uncharacterized protein</fullName>
    </submittedName>
</protein>
<comment type="caution">
    <text evidence="2">The sequence shown here is derived from an EMBL/GenBank/DDBJ whole genome shotgun (WGS) entry which is preliminary data.</text>
</comment>
<reference evidence="2 3" key="1">
    <citation type="submission" date="2020-08" db="EMBL/GenBank/DDBJ databases">
        <title>Genomic Encyclopedia of Type Strains, Phase IV (KMG-IV): sequencing the most valuable type-strain genomes for metagenomic binning, comparative biology and taxonomic classification.</title>
        <authorList>
            <person name="Goeker M."/>
        </authorList>
    </citation>
    <scope>NUCLEOTIDE SEQUENCE [LARGE SCALE GENOMIC DNA]</scope>
    <source>
        <strain evidence="2 3">DSM 23562</strain>
    </source>
</reference>
<gene>
    <name evidence="2" type="ORF">HNQ39_005406</name>
</gene>
<dbReference type="AlphaFoldDB" id="A0A7W9SVQ6"/>
<organism evidence="2 3">
    <name type="scientific">Armatimonas rosea</name>
    <dbReference type="NCBI Taxonomy" id="685828"/>
    <lineage>
        <taxon>Bacteria</taxon>
        <taxon>Bacillati</taxon>
        <taxon>Armatimonadota</taxon>
        <taxon>Armatimonadia</taxon>
        <taxon>Armatimonadales</taxon>
        <taxon>Armatimonadaceae</taxon>
        <taxon>Armatimonas</taxon>
    </lineage>
</organism>
<dbReference type="Proteomes" id="UP000520814">
    <property type="component" value="Unassembled WGS sequence"/>
</dbReference>
<proteinExistence type="predicted"/>
<accession>A0A7W9SVQ6</accession>
<name>A0A7W9SVQ6_ARMRO</name>
<sequence length="256" mass="27303">MDKALESTDKALADRDKALADTDTAVAVKAAPTRRSPGATSARVDRELARAEQVLAAAQRTPYKTALAGQGISAAFVATLAQDTVACRGDISAAVDHTAAKKQATQVEAAAKTALLRRVRGLQAAARQKLAVTNPAALAVYGIGEKLERLPRASLISRVEAILARLPGDILPGVDDGDMDALQEALASWTAAHQEQSVQQSGSTNRRGTRDAHLKSITERRRQIQFAADALYPYDDPEHQGTRGEFDLPLDRPYTG</sequence>
<keyword evidence="3" id="KW-1185">Reference proteome</keyword>
<evidence type="ECO:0000313" key="3">
    <source>
        <dbReference type="Proteomes" id="UP000520814"/>
    </source>
</evidence>